<feature type="domain" description="Wall-associated receptor kinase galacturonan-binding" evidence="4">
    <location>
        <begin position="30"/>
        <end position="87"/>
    </location>
</feature>
<dbReference type="Pfam" id="PF13947">
    <property type="entry name" value="GUB_WAK_bind"/>
    <property type="match status" value="1"/>
</dbReference>
<evidence type="ECO:0000259" key="4">
    <source>
        <dbReference type="Pfam" id="PF13947"/>
    </source>
</evidence>
<keyword evidence="5" id="KW-0430">Lectin</keyword>
<evidence type="ECO:0000256" key="1">
    <source>
        <dbReference type="ARBA" id="ARBA00004167"/>
    </source>
</evidence>
<dbReference type="AlphaFoldDB" id="A0A2U1LN99"/>
<accession>A0A2U1LN99</accession>
<proteinExistence type="predicted"/>
<evidence type="ECO:0000313" key="6">
    <source>
        <dbReference type="Proteomes" id="UP000245207"/>
    </source>
</evidence>
<comment type="subcellular location">
    <subcellularLocation>
        <location evidence="1">Membrane</location>
        <topology evidence="1">Single-pass membrane protein</topology>
    </subcellularLocation>
</comment>
<dbReference type="InterPro" id="IPR025287">
    <property type="entry name" value="WAK_GUB"/>
</dbReference>
<dbReference type="GO" id="GO:0016020">
    <property type="term" value="C:membrane"/>
    <property type="evidence" value="ECO:0007669"/>
    <property type="project" value="UniProtKB-SubCell"/>
</dbReference>
<dbReference type="EMBL" id="PKPP01008521">
    <property type="protein sequence ID" value="PWA50468.1"/>
    <property type="molecule type" value="Genomic_DNA"/>
</dbReference>
<keyword evidence="6" id="KW-1185">Reference proteome</keyword>
<gene>
    <name evidence="5" type="ORF">CTI12_AA411290</name>
</gene>
<evidence type="ECO:0000256" key="3">
    <source>
        <dbReference type="SAM" id="SignalP"/>
    </source>
</evidence>
<dbReference type="OrthoDB" id="4062651at2759"/>
<feature type="signal peptide" evidence="3">
    <location>
        <begin position="1"/>
        <end position="21"/>
    </location>
</feature>
<comment type="caution">
    <text evidence="5">The sequence shown here is derived from an EMBL/GenBank/DDBJ whole genome shotgun (WGS) entry which is preliminary data.</text>
</comment>
<reference evidence="5 6" key="1">
    <citation type="journal article" date="2018" name="Mol. Plant">
        <title>The genome of Artemisia annua provides insight into the evolution of Asteraceae family and artemisinin biosynthesis.</title>
        <authorList>
            <person name="Shen Q."/>
            <person name="Zhang L."/>
            <person name="Liao Z."/>
            <person name="Wang S."/>
            <person name="Yan T."/>
            <person name="Shi P."/>
            <person name="Liu M."/>
            <person name="Fu X."/>
            <person name="Pan Q."/>
            <person name="Wang Y."/>
            <person name="Lv Z."/>
            <person name="Lu X."/>
            <person name="Zhang F."/>
            <person name="Jiang W."/>
            <person name="Ma Y."/>
            <person name="Chen M."/>
            <person name="Hao X."/>
            <person name="Li L."/>
            <person name="Tang Y."/>
            <person name="Lv G."/>
            <person name="Zhou Y."/>
            <person name="Sun X."/>
            <person name="Brodelius P.E."/>
            <person name="Rose J.K.C."/>
            <person name="Tang K."/>
        </authorList>
    </citation>
    <scope>NUCLEOTIDE SEQUENCE [LARGE SCALE GENOMIC DNA]</scope>
    <source>
        <strain evidence="6">cv. Huhao1</strain>
        <tissue evidence="5">Leaf</tissue>
    </source>
</reference>
<dbReference type="Proteomes" id="UP000245207">
    <property type="component" value="Unassembled WGS sequence"/>
</dbReference>
<evidence type="ECO:0000256" key="2">
    <source>
        <dbReference type="ARBA" id="ARBA00022729"/>
    </source>
</evidence>
<dbReference type="GO" id="GO:0030247">
    <property type="term" value="F:polysaccharide binding"/>
    <property type="evidence" value="ECO:0007669"/>
    <property type="project" value="InterPro"/>
</dbReference>
<protein>
    <submittedName>
        <fullName evidence="5">Concanavalin A-like lectin/glucanase, subgroup</fullName>
    </submittedName>
</protein>
<organism evidence="5 6">
    <name type="scientific">Artemisia annua</name>
    <name type="common">Sweet wormwood</name>
    <dbReference type="NCBI Taxonomy" id="35608"/>
    <lineage>
        <taxon>Eukaryota</taxon>
        <taxon>Viridiplantae</taxon>
        <taxon>Streptophyta</taxon>
        <taxon>Embryophyta</taxon>
        <taxon>Tracheophyta</taxon>
        <taxon>Spermatophyta</taxon>
        <taxon>Magnoliopsida</taxon>
        <taxon>eudicotyledons</taxon>
        <taxon>Gunneridae</taxon>
        <taxon>Pentapetalae</taxon>
        <taxon>asterids</taxon>
        <taxon>campanulids</taxon>
        <taxon>Asterales</taxon>
        <taxon>Asteraceae</taxon>
        <taxon>Asteroideae</taxon>
        <taxon>Anthemideae</taxon>
        <taxon>Artemisiinae</taxon>
        <taxon>Artemisia</taxon>
    </lineage>
</organism>
<name>A0A2U1LN99_ARTAN</name>
<evidence type="ECO:0000313" key="5">
    <source>
        <dbReference type="EMBL" id="PWA50468.1"/>
    </source>
</evidence>
<keyword evidence="2 3" id="KW-0732">Signal</keyword>
<dbReference type="STRING" id="35608.A0A2U1LN99"/>
<sequence length="272" mass="29553">MKLFQAYCLLLFLSIIATSIAIPNYAKPGCIDICGKVRIPYPFGIGTKCSVNKWYVIDCNYSMPYLSAVNNLQVLGINLDDQTVTVNGPMVSNCQNTVQNSSQTMSIDLGSSPFLFSKLHNKLVVEGCGNGVISEHGSALTGCSTACINDTVSDKNNCLGFSCCHTAIPHYLKSYSVNLRGLERHSGDGGCGSAFLVDQVSYVKGSFSPQSVPLSLVWILSDHDLPQINCCTLWSSFQVDMRNDTSVVSLKCHTEWEIEGNPYLPSGCKGIY</sequence>
<dbReference type="PANTHER" id="PTHR33491">
    <property type="entry name" value="OSJNBA0016N04.9 PROTEIN"/>
    <property type="match status" value="1"/>
</dbReference>
<feature type="chain" id="PRO_5015587660" evidence="3">
    <location>
        <begin position="22"/>
        <end position="272"/>
    </location>
</feature>